<dbReference type="AlphaFoldDB" id="A0A1M5T9R8"/>
<dbReference type="RefSeq" id="WP_073373403.1">
    <property type="nucleotide sequence ID" value="NZ_FQXS01000002.1"/>
</dbReference>
<dbReference type="STRING" id="1121409.SAMN02745124_00677"/>
<protein>
    <submittedName>
        <fullName evidence="1">Uncharacterized protein</fullName>
    </submittedName>
</protein>
<proteinExistence type="predicted"/>
<accession>A0A1M5T9R8</accession>
<name>A0A1M5T9R8_9BACT</name>
<gene>
    <name evidence="1" type="ORF">SAMN02745124_00677</name>
</gene>
<organism evidence="1 2">
    <name type="scientific">Desulfofustis glycolicus DSM 9705</name>
    <dbReference type="NCBI Taxonomy" id="1121409"/>
    <lineage>
        <taxon>Bacteria</taxon>
        <taxon>Pseudomonadati</taxon>
        <taxon>Thermodesulfobacteriota</taxon>
        <taxon>Desulfobulbia</taxon>
        <taxon>Desulfobulbales</taxon>
        <taxon>Desulfocapsaceae</taxon>
        <taxon>Desulfofustis</taxon>
    </lineage>
</organism>
<evidence type="ECO:0000313" key="2">
    <source>
        <dbReference type="Proteomes" id="UP000184139"/>
    </source>
</evidence>
<dbReference type="Proteomes" id="UP000184139">
    <property type="component" value="Unassembled WGS sequence"/>
</dbReference>
<evidence type="ECO:0000313" key="1">
    <source>
        <dbReference type="EMBL" id="SHH47507.1"/>
    </source>
</evidence>
<keyword evidence="2" id="KW-1185">Reference proteome</keyword>
<dbReference type="EMBL" id="FQXS01000002">
    <property type="protein sequence ID" value="SHH47507.1"/>
    <property type="molecule type" value="Genomic_DNA"/>
</dbReference>
<reference evidence="1 2" key="1">
    <citation type="submission" date="2016-11" db="EMBL/GenBank/DDBJ databases">
        <authorList>
            <person name="Jaros S."/>
            <person name="Januszkiewicz K."/>
            <person name="Wedrychowicz H."/>
        </authorList>
    </citation>
    <scope>NUCLEOTIDE SEQUENCE [LARGE SCALE GENOMIC DNA]</scope>
    <source>
        <strain evidence="1 2">DSM 9705</strain>
    </source>
</reference>
<sequence length="134" mass="14922">MKKPDWMERAEEPLGCWAVFIGENGPTTEKITGRLHITTWNVYFVAGLHLDHRAGLMMAGGRFGYHADVRPPFQISDKRIKIARNRIRRVTTSRQWLILGSLHLLLVSGEELVFRFGATPLRGAVAALTPGSGG</sequence>